<evidence type="ECO:0000259" key="11">
    <source>
        <dbReference type="PROSITE" id="PS50157"/>
    </source>
</evidence>
<reference evidence="12" key="1">
    <citation type="submission" date="2021-01" db="EMBL/GenBank/DDBJ databases">
        <authorList>
            <person name="Li R."/>
            <person name="Bekaert M."/>
        </authorList>
    </citation>
    <scope>NUCLEOTIDE SEQUENCE</scope>
    <source>
        <strain evidence="12">Farmed</strain>
    </source>
</reference>
<dbReference type="SUPFAM" id="SSF57667">
    <property type="entry name" value="beta-beta-alpha zinc fingers"/>
    <property type="match status" value="5"/>
</dbReference>
<dbReference type="PROSITE" id="PS00028">
    <property type="entry name" value="ZINC_FINGER_C2H2_1"/>
    <property type="match status" value="7"/>
</dbReference>
<dbReference type="GO" id="GO:0008270">
    <property type="term" value="F:zinc ion binding"/>
    <property type="evidence" value="ECO:0007669"/>
    <property type="project" value="UniProtKB-KW"/>
</dbReference>
<dbReference type="InterPro" id="IPR036236">
    <property type="entry name" value="Znf_C2H2_sf"/>
</dbReference>
<feature type="domain" description="C2H2-type" evidence="11">
    <location>
        <begin position="354"/>
        <end position="381"/>
    </location>
</feature>
<evidence type="ECO:0000256" key="5">
    <source>
        <dbReference type="ARBA" id="ARBA00022833"/>
    </source>
</evidence>
<organism evidence="12 13">
    <name type="scientific">Acanthosepion pharaonis</name>
    <name type="common">Pharaoh cuttlefish</name>
    <name type="synonym">Sepia pharaonis</name>
    <dbReference type="NCBI Taxonomy" id="158019"/>
    <lineage>
        <taxon>Eukaryota</taxon>
        <taxon>Metazoa</taxon>
        <taxon>Spiralia</taxon>
        <taxon>Lophotrochozoa</taxon>
        <taxon>Mollusca</taxon>
        <taxon>Cephalopoda</taxon>
        <taxon>Coleoidea</taxon>
        <taxon>Decapodiformes</taxon>
        <taxon>Sepiida</taxon>
        <taxon>Sepiina</taxon>
        <taxon>Sepiidae</taxon>
        <taxon>Acanthosepion</taxon>
    </lineage>
</organism>
<gene>
    <name evidence="12" type="ORF">SPHA_1467</name>
</gene>
<keyword evidence="3" id="KW-0677">Repeat</keyword>
<dbReference type="FunFam" id="3.30.160.60:FF:000478">
    <property type="entry name" value="Zinc finger protein 133"/>
    <property type="match status" value="1"/>
</dbReference>
<dbReference type="EMBL" id="CAHIKZ030000040">
    <property type="protein sequence ID" value="CAE1144252.1"/>
    <property type="molecule type" value="Genomic_DNA"/>
</dbReference>
<sequence>MKKPPRCDICGKVFSRRDNMERHKNRHLHREVYPCDLCGRPFSQKSYLKLHKRIHSGERPFGCNICGHAFSRNDHLVIHIRGHQGLKLFKCEVCGKSFSRRSYLTVHERIHTGKRPYRCHVCGCAFYRGDHLVRHRRKQHGEEPVPATTTMYVTTATTAADGTQTIYAQTNPQLETHLQPVNIQVQIDGQELKCNDFIISNITSGNNVEQVTTDGVIQASCSGCNSGCTGINCCDEQEQQQVLAVAGAVAKIEEQQEPPKVFDNALPSNIVVMQPADVSRLVVQQTPPQPTPPATLPFKCDYCGKTFSRRDNLERHKTTHLDEKLFKCSVCSKAFSRKSYLTVHQRIHTGERPFKCDTCGHTFSRKDHLLKHQRTKEGERKLNCAGSTSQQQQQQQQQQLQQQLQQQQLQQPQTQLVTLTAKDIAVTNQPTMITLSHPAGITTDNNNIAVATHHGVAAPKTQVYHTIAKMGPGTATAVPVFPTTIEISPATTQIFPTIQMYTTAQLNVPQARARDTSW</sequence>
<dbReference type="Gene3D" id="3.30.160.60">
    <property type="entry name" value="Classic Zinc Finger"/>
    <property type="match status" value="8"/>
</dbReference>
<dbReference type="AlphaFoldDB" id="A0A812AM85"/>
<keyword evidence="6" id="KW-0805">Transcription regulation</keyword>
<keyword evidence="8" id="KW-0804">Transcription</keyword>
<dbReference type="PANTHER" id="PTHR23235">
    <property type="entry name" value="KRUEPPEL-LIKE TRANSCRIPTION FACTOR"/>
    <property type="match status" value="1"/>
</dbReference>
<dbReference type="PROSITE" id="PS50157">
    <property type="entry name" value="ZINC_FINGER_C2H2_2"/>
    <property type="match status" value="8"/>
</dbReference>
<dbReference type="FunFam" id="3.30.160.60:FF:000875">
    <property type="entry name" value="zinc finger protein 236 isoform X7"/>
    <property type="match status" value="1"/>
</dbReference>
<dbReference type="FunFam" id="3.30.160.60:FF:000303">
    <property type="entry name" value="Zinc finger protein 41"/>
    <property type="match status" value="1"/>
</dbReference>
<keyword evidence="7" id="KW-0238">DNA-binding</keyword>
<dbReference type="GO" id="GO:0005634">
    <property type="term" value="C:nucleus"/>
    <property type="evidence" value="ECO:0007669"/>
    <property type="project" value="UniProtKB-SubCell"/>
</dbReference>
<evidence type="ECO:0000256" key="8">
    <source>
        <dbReference type="ARBA" id="ARBA00023163"/>
    </source>
</evidence>
<keyword evidence="2" id="KW-0479">Metal-binding</keyword>
<feature type="domain" description="C2H2-type" evidence="11">
    <location>
        <begin position="5"/>
        <end position="34"/>
    </location>
</feature>
<evidence type="ECO:0000256" key="4">
    <source>
        <dbReference type="ARBA" id="ARBA00022771"/>
    </source>
</evidence>
<dbReference type="FunFam" id="3.30.160.60:FF:000624">
    <property type="entry name" value="zinc finger protein 697"/>
    <property type="match status" value="2"/>
</dbReference>
<proteinExistence type="predicted"/>
<keyword evidence="13" id="KW-1185">Reference proteome</keyword>
<dbReference type="GO" id="GO:0000981">
    <property type="term" value="F:DNA-binding transcription factor activity, RNA polymerase II-specific"/>
    <property type="evidence" value="ECO:0007669"/>
    <property type="project" value="TreeGrafter"/>
</dbReference>
<dbReference type="GO" id="GO:0000978">
    <property type="term" value="F:RNA polymerase II cis-regulatory region sequence-specific DNA binding"/>
    <property type="evidence" value="ECO:0007669"/>
    <property type="project" value="TreeGrafter"/>
</dbReference>
<accession>A0A812AM85</accession>
<comment type="caution">
    <text evidence="12">The sequence shown here is derived from an EMBL/GenBank/DDBJ whole genome shotgun (WGS) entry which is preliminary data.</text>
</comment>
<keyword evidence="4 10" id="KW-0863">Zinc-finger</keyword>
<feature type="domain" description="C2H2-type" evidence="11">
    <location>
        <begin position="117"/>
        <end position="144"/>
    </location>
</feature>
<dbReference type="FunFam" id="3.30.160.60:FF:000149">
    <property type="entry name" value="Zinc finger protein 569"/>
    <property type="match status" value="1"/>
</dbReference>
<feature type="domain" description="C2H2-type" evidence="11">
    <location>
        <begin position="298"/>
        <end position="325"/>
    </location>
</feature>
<dbReference type="FunFam" id="3.30.160.60:FF:000446">
    <property type="entry name" value="Zinc finger protein"/>
    <property type="match status" value="1"/>
</dbReference>
<keyword evidence="9" id="KW-0539">Nucleus</keyword>
<dbReference type="Proteomes" id="UP000597762">
    <property type="component" value="Unassembled WGS sequence"/>
</dbReference>
<evidence type="ECO:0000256" key="3">
    <source>
        <dbReference type="ARBA" id="ARBA00022737"/>
    </source>
</evidence>
<evidence type="ECO:0000256" key="7">
    <source>
        <dbReference type="ARBA" id="ARBA00023125"/>
    </source>
</evidence>
<evidence type="ECO:0000256" key="9">
    <source>
        <dbReference type="ARBA" id="ARBA00023242"/>
    </source>
</evidence>
<feature type="domain" description="C2H2-type" evidence="11">
    <location>
        <begin position="33"/>
        <end position="60"/>
    </location>
</feature>
<dbReference type="OrthoDB" id="2687452at2759"/>
<evidence type="ECO:0000313" key="12">
    <source>
        <dbReference type="EMBL" id="CAE1144252.1"/>
    </source>
</evidence>
<name>A0A812AM85_ACAPH</name>
<dbReference type="PANTHER" id="PTHR23235:SF60">
    <property type="entry name" value="STRIPE, ISOFORM D"/>
    <property type="match status" value="1"/>
</dbReference>
<evidence type="ECO:0000256" key="1">
    <source>
        <dbReference type="ARBA" id="ARBA00004123"/>
    </source>
</evidence>
<dbReference type="InterPro" id="IPR013087">
    <property type="entry name" value="Znf_C2H2_type"/>
</dbReference>
<evidence type="ECO:0000256" key="2">
    <source>
        <dbReference type="ARBA" id="ARBA00022723"/>
    </source>
</evidence>
<protein>
    <submittedName>
        <fullName evidence="12">KRAB</fullName>
    </submittedName>
</protein>
<dbReference type="Pfam" id="PF00096">
    <property type="entry name" value="zf-C2H2"/>
    <property type="match status" value="8"/>
</dbReference>
<feature type="domain" description="C2H2-type" evidence="11">
    <location>
        <begin position="326"/>
        <end position="353"/>
    </location>
</feature>
<feature type="domain" description="C2H2-type" evidence="11">
    <location>
        <begin position="61"/>
        <end position="88"/>
    </location>
</feature>
<comment type="subcellular location">
    <subcellularLocation>
        <location evidence="1">Nucleus</location>
    </subcellularLocation>
</comment>
<feature type="domain" description="C2H2-type" evidence="11">
    <location>
        <begin position="89"/>
        <end position="116"/>
    </location>
</feature>
<evidence type="ECO:0000313" key="13">
    <source>
        <dbReference type="Proteomes" id="UP000597762"/>
    </source>
</evidence>
<evidence type="ECO:0000256" key="10">
    <source>
        <dbReference type="PROSITE-ProRule" id="PRU00042"/>
    </source>
</evidence>
<evidence type="ECO:0000256" key="6">
    <source>
        <dbReference type="ARBA" id="ARBA00023015"/>
    </source>
</evidence>
<dbReference type="SMART" id="SM00355">
    <property type="entry name" value="ZnF_C2H2"/>
    <property type="match status" value="8"/>
</dbReference>
<keyword evidence="5" id="KW-0862">Zinc</keyword>